<dbReference type="PRINTS" id="PR00455">
    <property type="entry name" value="HTHTETR"/>
</dbReference>
<evidence type="ECO:0000256" key="1">
    <source>
        <dbReference type="ARBA" id="ARBA00023015"/>
    </source>
</evidence>
<protein>
    <submittedName>
        <fullName evidence="7">TetR/AcrR family transcriptional regulator</fullName>
    </submittedName>
</protein>
<dbReference type="SUPFAM" id="SSF46689">
    <property type="entry name" value="Homeodomain-like"/>
    <property type="match status" value="1"/>
</dbReference>
<evidence type="ECO:0000313" key="7">
    <source>
        <dbReference type="EMBL" id="HIZ36268.1"/>
    </source>
</evidence>
<organism evidence="7 8">
    <name type="scientific">Candidatus Ruania gallistercoris</name>
    <dbReference type="NCBI Taxonomy" id="2838746"/>
    <lineage>
        <taxon>Bacteria</taxon>
        <taxon>Bacillati</taxon>
        <taxon>Actinomycetota</taxon>
        <taxon>Actinomycetes</taxon>
        <taxon>Micrococcales</taxon>
        <taxon>Ruaniaceae</taxon>
        <taxon>Ruania</taxon>
    </lineage>
</organism>
<evidence type="ECO:0000259" key="6">
    <source>
        <dbReference type="PROSITE" id="PS50977"/>
    </source>
</evidence>
<evidence type="ECO:0000256" key="2">
    <source>
        <dbReference type="ARBA" id="ARBA00023125"/>
    </source>
</evidence>
<feature type="compositionally biased region" description="Low complexity" evidence="5">
    <location>
        <begin position="14"/>
        <end position="29"/>
    </location>
</feature>
<evidence type="ECO:0000313" key="8">
    <source>
        <dbReference type="Proteomes" id="UP000824037"/>
    </source>
</evidence>
<dbReference type="GO" id="GO:0003700">
    <property type="term" value="F:DNA-binding transcription factor activity"/>
    <property type="evidence" value="ECO:0007669"/>
    <property type="project" value="TreeGrafter"/>
</dbReference>
<dbReference type="Proteomes" id="UP000824037">
    <property type="component" value="Unassembled WGS sequence"/>
</dbReference>
<dbReference type="InterPro" id="IPR049445">
    <property type="entry name" value="TetR_SbtR-like_C"/>
</dbReference>
<feature type="region of interest" description="Disordered" evidence="5">
    <location>
        <begin position="1"/>
        <end position="33"/>
    </location>
</feature>
<keyword evidence="2 4" id="KW-0238">DNA-binding</keyword>
<gene>
    <name evidence="7" type="ORF">H9815_10860</name>
</gene>
<dbReference type="PANTHER" id="PTHR30055:SF234">
    <property type="entry name" value="HTH-TYPE TRANSCRIPTIONAL REGULATOR BETI"/>
    <property type="match status" value="1"/>
</dbReference>
<dbReference type="GO" id="GO:0000976">
    <property type="term" value="F:transcription cis-regulatory region binding"/>
    <property type="evidence" value="ECO:0007669"/>
    <property type="project" value="TreeGrafter"/>
</dbReference>
<proteinExistence type="predicted"/>
<sequence>MQEVEFTVREGASTEPVPTEPVAAPADTPAPRRRADAQRNLDALLEAAKAVFATDGVDAPVRKIATQAGVGVGTVYRHFPQRSDLVAAVFRREVDACAAQAPVLAAAYPPGEALLRWLLRYTEFVATKRGLAAALHSGDAAFQALPAYFTEHLGPALEGLLVAAREAGEIHRDIDAGDLLHVIANVSAPAAQGRESAESMVRVFFDGLRYRRDADEGAGPALAQD</sequence>
<dbReference type="InterPro" id="IPR050109">
    <property type="entry name" value="HTH-type_TetR-like_transc_reg"/>
</dbReference>
<dbReference type="InterPro" id="IPR009057">
    <property type="entry name" value="Homeodomain-like_sf"/>
</dbReference>
<dbReference type="AlphaFoldDB" id="A0A9D2EEE7"/>
<feature type="domain" description="HTH tetR-type" evidence="6">
    <location>
        <begin position="38"/>
        <end position="97"/>
    </location>
</feature>
<keyword evidence="1" id="KW-0805">Transcription regulation</keyword>
<name>A0A9D2EEE7_9MICO</name>
<evidence type="ECO:0000256" key="4">
    <source>
        <dbReference type="PROSITE-ProRule" id="PRU00335"/>
    </source>
</evidence>
<evidence type="ECO:0000256" key="3">
    <source>
        <dbReference type="ARBA" id="ARBA00023163"/>
    </source>
</evidence>
<dbReference type="InterPro" id="IPR001647">
    <property type="entry name" value="HTH_TetR"/>
</dbReference>
<dbReference type="PANTHER" id="PTHR30055">
    <property type="entry name" value="HTH-TYPE TRANSCRIPTIONAL REGULATOR RUTR"/>
    <property type="match status" value="1"/>
</dbReference>
<dbReference type="EMBL" id="DXBY01000183">
    <property type="protein sequence ID" value="HIZ36268.1"/>
    <property type="molecule type" value="Genomic_DNA"/>
</dbReference>
<dbReference type="InterPro" id="IPR036271">
    <property type="entry name" value="Tet_transcr_reg_TetR-rel_C_sf"/>
</dbReference>
<reference evidence="7" key="1">
    <citation type="journal article" date="2021" name="PeerJ">
        <title>Extensive microbial diversity within the chicken gut microbiome revealed by metagenomics and culture.</title>
        <authorList>
            <person name="Gilroy R."/>
            <person name="Ravi A."/>
            <person name="Getino M."/>
            <person name="Pursley I."/>
            <person name="Horton D.L."/>
            <person name="Alikhan N.F."/>
            <person name="Baker D."/>
            <person name="Gharbi K."/>
            <person name="Hall N."/>
            <person name="Watson M."/>
            <person name="Adriaenssens E.M."/>
            <person name="Foster-Nyarko E."/>
            <person name="Jarju S."/>
            <person name="Secka A."/>
            <person name="Antonio M."/>
            <person name="Oren A."/>
            <person name="Chaudhuri R.R."/>
            <person name="La Ragione R."/>
            <person name="Hildebrand F."/>
            <person name="Pallen M.J."/>
        </authorList>
    </citation>
    <scope>NUCLEOTIDE SEQUENCE</scope>
    <source>
        <strain evidence="7">ChiGjej4B4-7305</strain>
    </source>
</reference>
<dbReference type="Pfam" id="PF00440">
    <property type="entry name" value="TetR_N"/>
    <property type="match status" value="1"/>
</dbReference>
<dbReference type="Pfam" id="PF21597">
    <property type="entry name" value="TetR_C_43"/>
    <property type="match status" value="1"/>
</dbReference>
<dbReference type="SUPFAM" id="SSF48498">
    <property type="entry name" value="Tetracyclin repressor-like, C-terminal domain"/>
    <property type="match status" value="1"/>
</dbReference>
<feature type="DNA-binding region" description="H-T-H motif" evidence="4">
    <location>
        <begin position="60"/>
        <end position="79"/>
    </location>
</feature>
<dbReference type="PROSITE" id="PS50977">
    <property type="entry name" value="HTH_TETR_2"/>
    <property type="match status" value="1"/>
</dbReference>
<evidence type="ECO:0000256" key="5">
    <source>
        <dbReference type="SAM" id="MobiDB-lite"/>
    </source>
</evidence>
<keyword evidence="3" id="KW-0804">Transcription</keyword>
<dbReference type="Gene3D" id="1.10.357.10">
    <property type="entry name" value="Tetracycline Repressor, domain 2"/>
    <property type="match status" value="1"/>
</dbReference>
<reference evidence="7" key="2">
    <citation type="submission" date="2021-04" db="EMBL/GenBank/DDBJ databases">
        <authorList>
            <person name="Gilroy R."/>
        </authorList>
    </citation>
    <scope>NUCLEOTIDE SEQUENCE</scope>
    <source>
        <strain evidence="7">ChiGjej4B4-7305</strain>
    </source>
</reference>
<accession>A0A9D2EEE7</accession>
<comment type="caution">
    <text evidence="7">The sequence shown here is derived from an EMBL/GenBank/DDBJ whole genome shotgun (WGS) entry which is preliminary data.</text>
</comment>